<comment type="caution">
    <text evidence="8">The sequence shown here is derived from an EMBL/GenBank/DDBJ whole genome shotgun (WGS) entry which is preliminary data.</text>
</comment>
<dbReference type="InterPro" id="IPR020617">
    <property type="entry name" value="Thiolase_C"/>
</dbReference>
<reference evidence="8 9" key="1">
    <citation type="submission" date="2013-01" db="EMBL/GenBank/DDBJ databases">
        <authorList>
            <person name="Harkins D.M."/>
            <person name="Durkin A.S."/>
            <person name="Brinkac L.M."/>
            <person name="Haft D.H."/>
            <person name="Selengut J.D."/>
            <person name="Sanka R."/>
            <person name="DePew J."/>
            <person name="Purushe J."/>
            <person name="Tulsiani S.M."/>
            <person name="Graham G.C."/>
            <person name="Burns M.-A."/>
            <person name="Dohnt M.F."/>
            <person name="Smythe L.D."/>
            <person name="McKay D.B."/>
            <person name="Craig S.B."/>
            <person name="Vinetz J.M."/>
            <person name="Sutton G.G."/>
            <person name="Nierman W.C."/>
            <person name="Fouts D.E."/>
        </authorList>
    </citation>
    <scope>NUCLEOTIDE SEQUENCE [LARGE SCALE GENOMIC DNA]</scope>
    <source>
        <strain evidence="8 9">LT2116</strain>
    </source>
</reference>
<dbReference type="InterPro" id="IPR020615">
    <property type="entry name" value="Thiolase_acyl_enz_int_AS"/>
</dbReference>
<evidence type="ECO:0000313" key="9">
    <source>
        <dbReference type="Proteomes" id="UP000011770"/>
    </source>
</evidence>
<evidence type="ECO:0000259" key="6">
    <source>
        <dbReference type="Pfam" id="PF00108"/>
    </source>
</evidence>
<keyword evidence="2 5" id="KW-0808">Transferase</keyword>
<dbReference type="PROSITE" id="PS00737">
    <property type="entry name" value="THIOLASE_2"/>
    <property type="match status" value="1"/>
</dbReference>
<gene>
    <name evidence="8" type="ORF">LEP1GSC188_3722</name>
</gene>
<sequence length="415" mass="43406">MEVHCKAKKHSEIRILNLLGVIMEEAVILDGIRTPFGNFGGTLKDLSAVDLGVLVSKAILEKTGVSPDGIGESIFGNVIPTGKEAIYLARHIGLKSGLPLGVPALTLNRLCGSGMEAIIQAAKKIYLGDADAVLAGGVESMSNAPYVVRNARWGVRYGSAEFEDTLEQGLTDQYVGLIMGQTAENLADQYKISRQEQDEWAAISQTRAEKATVEGRLRDEIFTVAIPGKKPVTLEKDEFIKGVAGIDKLGTLRAAFRDGGTVTAGNASGLNDGAAATIVASSSYAKKIGKKPLAIIRGYGHTGCDPAKMGIGPALAVPAALKKAGLKLSDMSLVEINEAFAAQYLAVQKELGLNPEITNVNGGAVAIGHPLGASGARVTITLAHELKRRKAKYGVASLCIGGGQGIALVLENPEV</sequence>
<dbReference type="PANTHER" id="PTHR18919:SF107">
    <property type="entry name" value="ACETYL-COA ACETYLTRANSFERASE, CYTOSOLIC"/>
    <property type="match status" value="1"/>
</dbReference>
<accession>M3GVG1</accession>
<dbReference type="PROSITE" id="PS00098">
    <property type="entry name" value="THIOLASE_1"/>
    <property type="match status" value="1"/>
</dbReference>
<dbReference type="CDD" id="cd00751">
    <property type="entry name" value="thiolase"/>
    <property type="match status" value="1"/>
</dbReference>
<dbReference type="InterPro" id="IPR016039">
    <property type="entry name" value="Thiolase-like"/>
</dbReference>
<dbReference type="InterPro" id="IPR020616">
    <property type="entry name" value="Thiolase_N"/>
</dbReference>
<dbReference type="Gene3D" id="3.40.47.10">
    <property type="match status" value="1"/>
</dbReference>
<dbReference type="InterPro" id="IPR002155">
    <property type="entry name" value="Thiolase"/>
</dbReference>
<evidence type="ECO:0000256" key="5">
    <source>
        <dbReference type="RuleBase" id="RU003557"/>
    </source>
</evidence>
<dbReference type="PROSITE" id="PS00099">
    <property type="entry name" value="THIOLASE_3"/>
    <property type="match status" value="1"/>
</dbReference>
<dbReference type="NCBIfam" id="TIGR01930">
    <property type="entry name" value="AcCoA-C-Actrans"/>
    <property type="match status" value="1"/>
</dbReference>
<evidence type="ECO:0000256" key="1">
    <source>
        <dbReference type="ARBA" id="ARBA00010982"/>
    </source>
</evidence>
<feature type="active site" description="Proton acceptor" evidence="4">
    <location>
        <position position="369"/>
    </location>
</feature>
<dbReference type="InterPro" id="IPR020613">
    <property type="entry name" value="Thiolase_CS"/>
</dbReference>
<evidence type="ECO:0000313" key="8">
    <source>
        <dbReference type="EMBL" id="EMF80525.1"/>
    </source>
</evidence>
<dbReference type="Pfam" id="PF00108">
    <property type="entry name" value="Thiolase_N"/>
    <property type="match status" value="1"/>
</dbReference>
<dbReference type="Pfam" id="PF02803">
    <property type="entry name" value="Thiolase_C"/>
    <property type="match status" value="1"/>
</dbReference>
<keyword evidence="3 5" id="KW-0012">Acyltransferase</keyword>
<dbReference type="EMBL" id="AHOR02000048">
    <property type="protein sequence ID" value="EMF80525.1"/>
    <property type="molecule type" value="Genomic_DNA"/>
</dbReference>
<organism evidence="8 9">
    <name type="scientific">Leptospira weilii serovar Topaz str. LT2116</name>
    <dbReference type="NCBI Taxonomy" id="1088540"/>
    <lineage>
        <taxon>Bacteria</taxon>
        <taxon>Pseudomonadati</taxon>
        <taxon>Spirochaetota</taxon>
        <taxon>Spirochaetia</taxon>
        <taxon>Leptospirales</taxon>
        <taxon>Leptospiraceae</taxon>
        <taxon>Leptospira</taxon>
    </lineage>
</organism>
<protein>
    <submittedName>
        <fullName evidence="8">Acetyl-CoA C-acetyltransferase</fullName>
    </submittedName>
</protein>
<feature type="active site" description="Acyl-thioester intermediate" evidence="4">
    <location>
        <position position="111"/>
    </location>
</feature>
<evidence type="ECO:0000259" key="7">
    <source>
        <dbReference type="Pfam" id="PF02803"/>
    </source>
</evidence>
<dbReference type="PANTHER" id="PTHR18919">
    <property type="entry name" value="ACETYL-COA C-ACYLTRANSFERASE"/>
    <property type="match status" value="1"/>
</dbReference>
<feature type="domain" description="Thiolase N-terminal" evidence="6">
    <location>
        <begin position="27"/>
        <end position="282"/>
    </location>
</feature>
<feature type="domain" description="Thiolase C-terminal" evidence="7">
    <location>
        <begin position="291"/>
        <end position="411"/>
    </location>
</feature>
<dbReference type="AlphaFoldDB" id="M3GVG1"/>
<proteinExistence type="inferred from homology"/>
<evidence type="ECO:0000256" key="3">
    <source>
        <dbReference type="ARBA" id="ARBA00023315"/>
    </source>
</evidence>
<dbReference type="Proteomes" id="UP000011770">
    <property type="component" value="Unassembled WGS sequence"/>
</dbReference>
<dbReference type="GO" id="GO:0003988">
    <property type="term" value="F:acetyl-CoA C-acyltransferase activity"/>
    <property type="evidence" value="ECO:0007669"/>
    <property type="project" value="UniProtKB-ARBA"/>
</dbReference>
<dbReference type="SUPFAM" id="SSF53901">
    <property type="entry name" value="Thiolase-like"/>
    <property type="match status" value="2"/>
</dbReference>
<name>M3GVG1_9LEPT</name>
<dbReference type="FunFam" id="3.40.47.10:FF:000010">
    <property type="entry name" value="Acetyl-CoA acetyltransferase (Thiolase)"/>
    <property type="match status" value="1"/>
</dbReference>
<comment type="similarity">
    <text evidence="1 5">Belongs to the thiolase-like superfamily. Thiolase family.</text>
</comment>
<evidence type="ECO:0000256" key="4">
    <source>
        <dbReference type="PIRSR" id="PIRSR000429-1"/>
    </source>
</evidence>
<dbReference type="InterPro" id="IPR020610">
    <property type="entry name" value="Thiolase_AS"/>
</dbReference>
<evidence type="ECO:0000256" key="2">
    <source>
        <dbReference type="ARBA" id="ARBA00022679"/>
    </source>
</evidence>
<dbReference type="PIRSF" id="PIRSF000429">
    <property type="entry name" value="Ac-CoA_Ac_transf"/>
    <property type="match status" value="1"/>
</dbReference>
<feature type="active site" description="Proton acceptor" evidence="4">
    <location>
        <position position="399"/>
    </location>
</feature>